<feature type="region of interest" description="Disordered" evidence="1">
    <location>
        <begin position="169"/>
        <end position="204"/>
    </location>
</feature>
<sequence>MREVFDFVAAAAPHFGQELAAAGSITVQFGRTQGGTPGEWRANSRSITLDPRRASMAHLAGTAVFEILNAASARRVAALEGEARSGRLAVQAEQAQWPADQYFAMEVERIEWENGVRHREIVTSAGGAGSGADLFSAEGDFNAYYERQVRSGHTHSYEFRYNLLREEAASEERRRQAEEGGSSRGNRGHGSSSDSSRRRHRSRR</sequence>
<feature type="compositionally biased region" description="Basic and acidic residues" evidence="1">
    <location>
        <begin position="169"/>
        <end position="178"/>
    </location>
</feature>
<dbReference type="EMBL" id="JAHSTP010000003">
    <property type="protein sequence ID" value="MBZ6151921.1"/>
    <property type="molecule type" value="Genomic_DNA"/>
</dbReference>
<comment type="caution">
    <text evidence="2">The sequence shown here is derived from an EMBL/GenBank/DDBJ whole genome shotgun (WGS) entry which is preliminary data.</text>
</comment>
<reference evidence="2 3" key="1">
    <citation type="submission" date="2021-06" db="EMBL/GenBank/DDBJ databases">
        <title>Ecological speciation of a Streptomyces species isolated from different habitats and geographic origins.</title>
        <authorList>
            <person name="Wang J."/>
        </authorList>
    </citation>
    <scope>NUCLEOTIDE SEQUENCE [LARGE SCALE GENOMIC DNA]</scope>
    <source>
        <strain evidence="2 3">FXJ8.012</strain>
    </source>
</reference>
<evidence type="ECO:0000313" key="3">
    <source>
        <dbReference type="Proteomes" id="UP000758701"/>
    </source>
</evidence>
<dbReference type="Proteomes" id="UP000758701">
    <property type="component" value="Unassembled WGS sequence"/>
</dbReference>
<protein>
    <submittedName>
        <fullName evidence="2">Uncharacterized protein</fullName>
    </submittedName>
</protein>
<gene>
    <name evidence="2" type="ORF">KVH32_12175</name>
</gene>
<proteinExistence type="predicted"/>
<keyword evidence="3" id="KW-1185">Reference proteome</keyword>
<accession>A0ABS7W1R5</accession>
<evidence type="ECO:0000313" key="2">
    <source>
        <dbReference type="EMBL" id="MBZ6151921.1"/>
    </source>
</evidence>
<name>A0ABS7W1R5_STROV</name>
<dbReference type="RefSeq" id="WP_123937903.1">
    <property type="nucleotide sequence ID" value="NZ_BNEG01000003.1"/>
</dbReference>
<evidence type="ECO:0000256" key="1">
    <source>
        <dbReference type="SAM" id="MobiDB-lite"/>
    </source>
</evidence>
<organism evidence="2 3">
    <name type="scientific">Streptomyces olivaceus</name>
    <dbReference type="NCBI Taxonomy" id="47716"/>
    <lineage>
        <taxon>Bacteria</taxon>
        <taxon>Bacillati</taxon>
        <taxon>Actinomycetota</taxon>
        <taxon>Actinomycetes</taxon>
        <taxon>Kitasatosporales</taxon>
        <taxon>Streptomycetaceae</taxon>
        <taxon>Streptomyces</taxon>
    </lineage>
</organism>